<name>A0A9N8H2I2_PRORE</name>
<protein>
    <submittedName>
        <fullName evidence="1">Uncharacterized protein</fullName>
    </submittedName>
</protein>
<reference evidence="1" key="1">
    <citation type="submission" date="2020-05" db="EMBL/GenBank/DDBJ databases">
        <authorList>
            <person name="Delgado-Blas J."/>
        </authorList>
    </citation>
    <scope>NUCLEOTIDE SEQUENCE</scope>
    <source>
        <strain evidence="1">BB1453</strain>
    </source>
</reference>
<accession>A0A9N8H2I2</accession>
<dbReference type="AlphaFoldDB" id="A0A9N8H2I2"/>
<evidence type="ECO:0000313" key="1">
    <source>
        <dbReference type="EMBL" id="CAB5709698.1"/>
    </source>
</evidence>
<evidence type="ECO:0000313" key="2">
    <source>
        <dbReference type="Proteomes" id="UP000834611"/>
    </source>
</evidence>
<proteinExistence type="predicted"/>
<dbReference type="Proteomes" id="UP000834611">
    <property type="component" value="Unassembled WGS sequence"/>
</dbReference>
<sequence length="98" mass="11414">MKGDILKVLDSLRLQGKQMLELIEASEAQAVRIRKRVEALEKQTVRDTRNWRCFIGFHQWEIYGQSTWTESIDGEVSETGNLYVLRCVHCGKLKAKYI</sequence>
<comment type="caution">
    <text evidence="1">The sequence shown here is derived from an EMBL/GenBank/DDBJ whole genome shotgun (WGS) entry which is preliminary data.</text>
</comment>
<gene>
    <name evidence="1" type="ORF">GHA_03446</name>
</gene>
<dbReference type="EMBL" id="CAHPSF010000011">
    <property type="protein sequence ID" value="CAB5709698.1"/>
    <property type="molecule type" value="Genomic_DNA"/>
</dbReference>
<organism evidence="1 2">
    <name type="scientific">Providencia rettgeri</name>
    <dbReference type="NCBI Taxonomy" id="587"/>
    <lineage>
        <taxon>Bacteria</taxon>
        <taxon>Pseudomonadati</taxon>
        <taxon>Pseudomonadota</taxon>
        <taxon>Gammaproteobacteria</taxon>
        <taxon>Enterobacterales</taxon>
        <taxon>Morganellaceae</taxon>
        <taxon>Providencia</taxon>
    </lineage>
</organism>